<comment type="function">
    <text evidence="2">Acts as a calcium sensor. CBL proteins interact with CIPK serine-threonine protein kinases. Binding of a CBL protein to the regulatory NAF domain of a CIPK protein lead to the activation of the kinase in a calcium-dependent manner.</text>
</comment>
<dbReference type="PANTHER" id="PTHR23056">
    <property type="entry name" value="CALCINEURIN B"/>
    <property type="match status" value="1"/>
</dbReference>
<keyword evidence="2" id="KW-0472">Membrane</keyword>
<name>A0ABQ7ZGS5_BRANA</name>
<dbReference type="PANTHER" id="PTHR23056:SF112">
    <property type="entry name" value="CALCINEURIN B-LIKE PROTEIN"/>
    <property type="match status" value="1"/>
</dbReference>
<comment type="caution">
    <text evidence="3">The sequence shown here is derived from an EMBL/GenBank/DDBJ whole genome shotgun (WGS) entry which is preliminary data.</text>
</comment>
<evidence type="ECO:0000313" key="4">
    <source>
        <dbReference type="Proteomes" id="UP000824890"/>
    </source>
</evidence>
<dbReference type="EMBL" id="JAGKQM010000015">
    <property type="protein sequence ID" value="KAH0879432.1"/>
    <property type="molecule type" value="Genomic_DNA"/>
</dbReference>
<accession>A0ABQ7ZGS5</accession>
<feature type="non-terminal residue" evidence="3">
    <location>
        <position position="191"/>
    </location>
</feature>
<keyword evidence="1 2" id="KW-0677">Repeat</keyword>
<gene>
    <name evidence="3" type="ORF">HID58_066826</name>
</gene>
<dbReference type="Gene3D" id="1.10.238.10">
    <property type="entry name" value="EF-hand"/>
    <property type="match status" value="1"/>
</dbReference>
<comment type="similarity">
    <text evidence="2">Belongs to the calcineurin regulatory subunit family.</text>
</comment>
<keyword evidence="2" id="KW-0479">Metal-binding</keyword>
<reference evidence="3 4" key="1">
    <citation type="submission" date="2021-05" db="EMBL/GenBank/DDBJ databases">
        <title>Genome Assembly of Synthetic Allotetraploid Brassica napus Reveals Homoeologous Exchanges between Subgenomes.</title>
        <authorList>
            <person name="Davis J.T."/>
        </authorList>
    </citation>
    <scope>NUCLEOTIDE SEQUENCE [LARGE SCALE GENOMIC DNA]</scope>
    <source>
        <strain evidence="4">cv. Da-Ae</strain>
        <tissue evidence="3">Seedling</tissue>
    </source>
</reference>
<protein>
    <recommendedName>
        <fullName evidence="2">Calcineurin B-like protein</fullName>
    </recommendedName>
</protein>
<evidence type="ECO:0000313" key="3">
    <source>
        <dbReference type="EMBL" id="KAH0879432.1"/>
    </source>
</evidence>
<evidence type="ECO:0000256" key="1">
    <source>
        <dbReference type="ARBA" id="ARBA00022737"/>
    </source>
</evidence>
<comment type="subunit">
    <text evidence="2">Homodimer. Interacts with CIPK.</text>
</comment>
<proteinExistence type="inferred from homology"/>
<dbReference type="InterPro" id="IPR045198">
    <property type="entry name" value="CNBL1-10"/>
</dbReference>
<organism evidence="3 4">
    <name type="scientific">Brassica napus</name>
    <name type="common">Rape</name>
    <dbReference type="NCBI Taxonomy" id="3708"/>
    <lineage>
        <taxon>Eukaryota</taxon>
        <taxon>Viridiplantae</taxon>
        <taxon>Streptophyta</taxon>
        <taxon>Embryophyta</taxon>
        <taxon>Tracheophyta</taxon>
        <taxon>Spermatophyta</taxon>
        <taxon>Magnoliopsida</taxon>
        <taxon>eudicotyledons</taxon>
        <taxon>Gunneridae</taxon>
        <taxon>Pentapetalae</taxon>
        <taxon>rosids</taxon>
        <taxon>malvids</taxon>
        <taxon>Brassicales</taxon>
        <taxon>Brassicaceae</taxon>
        <taxon>Brassiceae</taxon>
        <taxon>Brassica</taxon>
    </lineage>
</organism>
<keyword evidence="4" id="KW-1185">Reference proteome</keyword>
<comment type="subcellular location">
    <subcellularLocation>
        <location evidence="2">Membrane</location>
    </subcellularLocation>
</comment>
<dbReference type="InterPro" id="IPR011992">
    <property type="entry name" value="EF-hand-dom_pair"/>
</dbReference>
<sequence length="191" mass="21382">MESEMIPSDGLLTMIIDKYPTQQTAIDKFMVYELIKTSGIGTIKSRGSPHTCQHANLALLALESPCVSVNEVEALYELFKKLSCSIIDDGLIHKEELQLALFQAPYGENLFLDRDIDFFCTKKVTGIKMDKDGVTLLAPTVPRSFNGLSQPFPYRVEMTITDDTAEGLFVCFDGVMTKLRNIRNYETGLLL</sequence>
<keyword evidence="2" id="KW-0106">Calcium</keyword>
<dbReference type="SUPFAM" id="SSF47473">
    <property type="entry name" value="EF-hand"/>
    <property type="match status" value="1"/>
</dbReference>
<evidence type="ECO:0000256" key="2">
    <source>
        <dbReference type="RuleBase" id="RU369080"/>
    </source>
</evidence>
<dbReference type="Proteomes" id="UP000824890">
    <property type="component" value="Unassembled WGS sequence"/>
</dbReference>